<dbReference type="Pfam" id="PF15604">
    <property type="entry name" value="Ntox15"/>
    <property type="match status" value="1"/>
</dbReference>
<reference evidence="4 5" key="1">
    <citation type="submission" date="2023-03" db="EMBL/GenBank/DDBJ databases">
        <title>NovoSphingobium album sp. nov. isolated from polycyclic aromatic hydrocarbons- and heavy-metal polluted soil.</title>
        <authorList>
            <person name="Liu Z."/>
            <person name="Wang K."/>
        </authorList>
    </citation>
    <scope>NUCLEOTIDE SEQUENCE [LARGE SCALE GENOMIC DNA]</scope>
    <source>
        <strain evidence="4 5">H3SJ31-1</strain>
    </source>
</reference>
<feature type="region of interest" description="Disordered" evidence="1">
    <location>
        <begin position="195"/>
        <end position="244"/>
    </location>
</feature>
<accession>A0ABT5WUY7</accession>
<keyword evidence="2" id="KW-0472">Membrane</keyword>
<name>A0ABT5WUY7_9SPHN</name>
<evidence type="ECO:0000256" key="1">
    <source>
        <dbReference type="SAM" id="MobiDB-lite"/>
    </source>
</evidence>
<dbReference type="EMBL" id="JARESE010000062">
    <property type="protein sequence ID" value="MDE8653720.1"/>
    <property type="molecule type" value="Genomic_DNA"/>
</dbReference>
<feature type="compositionally biased region" description="Basic and acidic residues" evidence="1">
    <location>
        <begin position="217"/>
        <end position="244"/>
    </location>
</feature>
<proteinExistence type="predicted"/>
<protein>
    <submittedName>
        <fullName evidence="4">Polymorphic toxin type 15 domain-containing protein</fullName>
    </submittedName>
</protein>
<evidence type="ECO:0000313" key="5">
    <source>
        <dbReference type="Proteomes" id="UP001216253"/>
    </source>
</evidence>
<evidence type="ECO:0000256" key="2">
    <source>
        <dbReference type="SAM" id="Phobius"/>
    </source>
</evidence>
<keyword evidence="2" id="KW-0812">Transmembrane</keyword>
<feature type="domain" description="Novel toxin 15" evidence="3">
    <location>
        <begin position="83"/>
        <end position="244"/>
    </location>
</feature>
<dbReference type="RefSeq" id="WP_275229807.1">
    <property type="nucleotide sequence ID" value="NZ_JARESE010000062.1"/>
</dbReference>
<evidence type="ECO:0000313" key="4">
    <source>
        <dbReference type="EMBL" id="MDE8653720.1"/>
    </source>
</evidence>
<keyword evidence="5" id="KW-1185">Reference proteome</keyword>
<feature type="transmembrane region" description="Helical" evidence="2">
    <location>
        <begin position="21"/>
        <end position="42"/>
    </location>
</feature>
<feature type="compositionally biased region" description="Polar residues" evidence="1">
    <location>
        <begin position="200"/>
        <end position="216"/>
    </location>
</feature>
<organism evidence="4 5">
    <name type="scientific">Novosphingobium album</name>
    <name type="common">ex Liu et al. 2023</name>
    <dbReference type="NCBI Taxonomy" id="3031130"/>
    <lineage>
        <taxon>Bacteria</taxon>
        <taxon>Pseudomonadati</taxon>
        <taxon>Pseudomonadota</taxon>
        <taxon>Alphaproteobacteria</taxon>
        <taxon>Sphingomonadales</taxon>
        <taxon>Sphingomonadaceae</taxon>
        <taxon>Novosphingobium</taxon>
    </lineage>
</organism>
<dbReference type="Proteomes" id="UP001216253">
    <property type="component" value="Unassembled WGS sequence"/>
</dbReference>
<comment type="caution">
    <text evidence="4">The sequence shown here is derived from an EMBL/GenBank/DDBJ whole genome shotgun (WGS) entry which is preliminary data.</text>
</comment>
<gene>
    <name evidence="4" type="ORF">PYV00_18645</name>
</gene>
<evidence type="ECO:0000259" key="3">
    <source>
        <dbReference type="Pfam" id="PF15604"/>
    </source>
</evidence>
<dbReference type="InterPro" id="IPR028949">
    <property type="entry name" value="Ntox15"/>
</dbReference>
<keyword evidence="2" id="KW-1133">Transmembrane helix</keyword>
<sequence length="244" mass="24302">MATIAAGAEVGAEIGVLGGPLGVAAGAVIGGLVGLGVGLLLAKAVENANSDAGTSLGEGTQTKACADCGDGPDCFEPPDGADPEEFAKQLKEQQDAINELSPDELLKRLADGDARKAATGSYRGAGDAAARAAARDAAGRSAADAARKQALASGKSLGEANAIAEQAAKGALAGKDATHALDWVAGGDGAISGVGDRSINRSIGSQWKSTKSGSQLSRREQLRKAAEKAKSQGKSKMDVDMENC</sequence>